<dbReference type="Pfam" id="PF09414">
    <property type="entry name" value="RNA_ligase"/>
    <property type="match status" value="1"/>
</dbReference>
<reference evidence="2" key="1">
    <citation type="submission" date="2020-03" db="EMBL/GenBank/DDBJ databases">
        <title>The deep terrestrial virosphere.</title>
        <authorList>
            <person name="Holmfeldt K."/>
            <person name="Nilsson E."/>
            <person name="Simone D."/>
            <person name="Lopez-Fernandez M."/>
            <person name="Wu X."/>
            <person name="de Brujin I."/>
            <person name="Lundin D."/>
            <person name="Andersson A."/>
            <person name="Bertilsson S."/>
            <person name="Dopson M."/>
        </authorList>
    </citation>
    <scope>NUCLEOTIDE SEQUENCE</scope>
    <source>
        <strain evidence="2">TM448A00578</strain>
        <strain evidence="3">TM448B00934</strain>
    </source>
</reference>
<evidence type="ECO:0000259" key="1">
    <source>
        <dbReference type="Pfam" id="PF09414"/>
    </source>
</evidence>
<dbReference type="SUPFAM" id="SSF56091">
    <property type="entry name" value="DNA ligase/mRNA capping enzyme, catalytic domain"/>
    <property type="match status" value="1"/>
</dbReference>
<dbReference type="GO" id="GO:0016874">
    <property type="term" value="F:ligase activity"/>
    <property type="evidence" value="ECO:0007669"/>
    <property type="project" value="UniProtKB-KW"/>
</dbReference>
<evidence type="ECO:0000313" key="3">
    <source>
        <dbReference type="EMBL" id="QJH97139.1"/>
    </source>
</evidence>
<dbReference type="EMBL" id="MT144674">
    <property type="protein sequence ID" value="QJH97139.1"/>
    <property type="molecule type" value="Genomic_DNA"/>
</dbReference>
<organism evidence="2">
    <name type="scientific">viral metagenome</name>
    <dbReference type="NCBI Taxonomy" id="1070528"/>
    <lineage>
        <taxon>unclassified sequences</taxon>
        <taxon>metagenomes</taxon>
        <taxon>organismal metagenomes</taxon>
    </lineage>
</organism>
<dbReference type="Gene3D" id="3.30.470.30">
    <property type="entry name" value="DNA ligase/mRNA capping enzyme"/>
    <property type="match status" value="1"/>
</dbReference>
<gene>
    <name evidence="2" type="ORF">TM448A00578_0042</name>
    <name evidence="3" type="ORF">TM448B00934_0026</name>
</gene>
<keyword evidence="2" id="KW-0436">Ligase</keyword>
<feature type="domain" description="RNA ligase" evidence="1">
    <location>
        <begin position="20"/>
        <end position="183"/>
    </location>
</feature>
<dbReference type="InterPro" id="IPR021122">
    <property type="entry name" value="RNA_ligase_dom_REL/Rnl2"/>
</dbReference>
<sequence length="288" mass="32268">MAYLHIDNLYKNQDILMYRECYALEKIHGTSAHVSFNNGAVGFFSGGEKREKFLACFDEVDLITRSKEQGLTKVIVYGEAYGGKQQGMRATYGDETRFVAFDVKIGDSWLSVPDAEQVVAGLGLEFVHYKKVSTDLSVLDTERDAPSVQAKRNGVGDDKPREGIVLRPLIEVIKNNGSRVISKHKGDEFRETTSKRKVINTDKIEILKHANEIADEWVTPMRLQHLLQKHEPRGDALDISDTGGIIKAMIEDVVREAGDEIIDSKEARTAIGRRAAMLFKRQVCVIKA</sequence>
<accession>A0A6H1ZGA6</accession>
<dbReference type="EMBL" id="MT144026">
    <property type="protein sequence ID" value="QJA46956.1"/>
    <property type="molecule type" value="Genomic_DNA"/>
</dbReference>
<name>A0A6H1ZGA6_9ZZZZ</name>
<evidence type="ECO:0000313" key="2">
    <source>
        <dbReference type="EMBL" id="QJA46956.1"/>
    </source>
</evidence>
<protein>
    <submittedName>
        <fullName evidence="2">Putative RNA ligase</fullName>
    </submittedName>
</protein>
<proteinExistence type="predicted"/>
<dbReference type="Gene3D" id="3.30.1490.70">
    <property type="match status" value="1"/>
</dbReference>
<dbReference type="AlphaFoldDB" id="A0A6H1ZGA6"/>